<evidence type="ECO:0000313" key="2">
    <source>
        <dbReference type="Proteomes" id="UP001159363"/>
    </source>
</evidence>
<dbReference type="Proteomes" id="UP001159363">
    <property type="component" value="Chromosome 10"/>
</dbReference>
<keyword evidence="2" id="KW-1185">Reference proteome</keyword>
<accession>A0ABQ9GM84</accession>
<gene>
    <name evidence="1" type="ORF">PR048_026755</name>
</gene>
<sequence length="213" mass="23852">MVMRGCKIFQAQDNADKDITKAAVNSAQENSTTLIGEDTDLLVLLLYYAEVKSKPLYFKSYNQSRGIPKVIFSEVSSTYSYNFFTLLRDVIPHRVFMVLCVLHSCAFSFSLSGKNPTDIISLSSQEMAVIFGGKSTSSLEALHYQPLTNESSPNSIIRPCYGLGNESCELGLETLWRRTCTITVAIEEHVDFHAVMYVGHVKLCIVTIRCHMK</sequence>
<comment type="caution">
    <text evidence="1">The sequence shown here is derived from an EMBL/GenBank/DDBJ whole genome shotgun (WGS) entry which is preliminary data.</text>
</comment>
<protein>
    <submittedName>
        <fullName evidence="1">Uncharacterized protein</fullName>
    </submittedName>
</protein>
<proteinExistence type="predicted"/>
<dbReference type="EMBL" id="JARBHB010000011">
    <property type="protein sequence ID" value="KAJ8873138.1"/>
    <property type="molecule type" value="Genomic_DNA"/>
</dbReference>
<name>A0ABQ9GM84_9NEOP</name>
<evidence type="ECO:0000313" key="1">
    <source>
        <dbReference type="EMBL" id="KAJ8873138.1"/>
    </source>
</evidence>
<organism evidence="1 2">
    <name type="scientific">Dryococelus australis</name>
    <dbReference type="NCBI Taxonomy" id="614101"/>
    <lineage>
        <taxon>Eukaryota</taxon>
        <taxon>Metazoa</taxon>
        <taxon>Ecdysozoa</taxon>
        <taxon>Arthropoda</taxon>
        <taxon>Hexapoda</taxon>
        <taxon>Insecta</taxon>
        <taxon>Pterygota</taxon>
        <taxon>Neoptera</taxon>
        <taxon>Polyneoptera</taxon>
        <taxon>Phasmatodea</taxon>
        <taxon>Verophasmatodea</taxon>
        <taxon>Anareolatae</taxon>
        <taxon>Phasmatidae</taxon>
        <taxon>Eurycanthinae</taxon>
        <taxon>Dryococelus</taxon>
    </lineage>
</organism>
<reference evidence="1 2" key="1">
    <citation type="submission" date="2023-02" db="EMBL/GenBank/DDBJ databases">
        <title>LHISI_Scaffold_Assembly.</title>
        <authorList>
            <person name="Stuart O.P."/>
            <person name="Cleave R."/>
            <person name="Magrath M.J.L."/>
            <person name="Mikheyev A.S."/>
        </authorList>
    </citation>
    <scope>NUCLEOTIDE SEQUENCE [LARGE SCALE GENOMIC DNA]</scope>
    <source>
        <strain evidence="1">Daus_M_001</strain>
        <tissue evidence="1">Leg muscle</tissue>
    </source>
</reference>